<dbReference type="Proteomes" id="UP000800235">
    <property type="component" value="Unassembled WGS sequence"/>
</dbReference>
<dbReference type="OrthoDB" id="5400539at2759"/>
<reference evidence="3" key="1">
    <citation type="journal article" date="2020" name="Stud. Mycol.">
        <title>101 Dothideomycetes genomes: a test case for predicting lifestyles and emergence of pathogens.</title>
        <authorList>
            <person name="Haridas S."/>
            <person name="Albert R."/>
            <person name="Binder M."/>
            <person name="Bloem J."/>
            <person name="Labutti K."/>
            <person name="Salamov A."/>
            <person name="Andreopoulos B."/>
            <person name="Baker S."/>
            <person name="Barry K."/>
            <person name="Bills G."/>
            <person name="Bluhm B."/>
            <person name="Cannon C."/>
            <person name="Castanera R."/>
            <person name="Culley D."/>
            <person name="Daum C."/>
            <person name="Ezra D."/>
            <person name="Gonzalez J."/>
            <person name="Henrissat B."/>
            <person name="Kuo A."/>
            <person name="Liang C."/>
            <person name="Lipzen A."/>
            <person name="Lutzoni F."/>
            <person name="Magnuson J."/>
            <person name="Mondo S."/>
            <person name="Nolan M."/>
            <person name="Ohm R."/>
            <person name="Pangilinan J."/>
            <person name="Park H.-J."/>
            <person name="Ramirez L."/>
            <person name="Alfaro M."/>
            <person name="Sun H."/>
            <person name="Tritt A."/>
            <person name="Yoshinaga Y."/>
            <person name="Zwiers L.-H."/>
            <person name="Turgeon B."/>
            <person name="Goodwin S."/>
            <person name="Spatafora J."/>
            <person name="Crous P."/>
            <person name="Grigoriev I."/>
        </authorList>
    </citation>
    <scope>NUCLEOTIDE SEQUENCE</scope>
    <source>
        <strain evidence="3">CBS 130266</strain>
    </source>
</reference>
<keyword evidence="2" id="KW-0472">Membrane</keyword>
<comment type="caution">
    <text evidence="3">The sequence shown here is derived from an EMBL/GenBank/DDBJ whole genome shotgun (WGS) entry which is preliminary data.</text>
</comment>
<proteinExistence type="predicted"/>
<keyword evidence="4" id="KW-1185">Reference proteome</keyword>
<keyword evidence="2" id="KW-0812">Transmembrane</keyword>
<feature type="compositionally biased region" description="Gly residues" evidence="1">
    <location>
        <begin position="98"/>
        <end position="112"/>
    </location>
</feature>
<protein>
    <submittedName>
        <fullName evidence="3">Uncharacterized protein</fullName>
    </submittedName>
</protein>
<evidence type="ECO:0000313" key="3">
    <source>
        <dbReference type="EMBL" id="KAF2435826.1"/>
    </source>
</evidence>
<keyword evidence="2" id="KW-1133">Transmembrane helix</keyword>
<gene>
    <name evidence="3" type="ORF">EJ08DRAFT_729693</name>
</gene>
<organism evidence="3 4">
    <name type="scientific">Tothia fuscella</name>
    <dbReference type="NCBI Taxonomy" id="1048955"/>
    <lineage>
        <taxon>Eukaryota</taxon>
        <taxon>Fungi</taxon>
        <taxon>Dikarya</taxon>
        <taxon>Ascomycota</taxon>
        <taxon>Pezizomycotina</taxon>
        <taxon>Dothideomycetes</taxon>
        <taxon>Pleosporomycetidae</taxon>
        <taxon>Venturiales</taxon>
        <taxon>Cylindrosympodiaceae</taxon>
        <taxon>Tothia</taxon>
    </lineage>
</organism>
<evidence type="ECO:0000256" key="2">
    <source>
        <dbReference type="SAM" id="Phobius"/>
    </source>
</evidence>
<dbReference type="AlphaFoldDB" id="A0A9P4P1S0"/>
<evidence type="ECO:0000313" key="4">
    <source>
        <dbReference type="Proteomes" id="UP000800235"/>
    </source>
</evidence>
<name>A0A9P4P1S0_9PEZI</name>
<dbReference type="EMBL" id="MU007012">
    <property type="protein sequence ID" value="KAF2435826.1"/>
    <property type="molecule type" value="Genomic_DNA"/>
</dbReference>
<evidence type="ECO:0000256" key="1">
    <source>
        <dbReference type="SAM" id="MobiDB-lite"/>
    </source>
</evidence>
<dbReference type="Pfam" id="PF12273">
    <property type="entry name" value="RCR"/>
    <property type="match status" value="1"/>
</dbReference>
<feature type="region of interest" description="Disordered" evidence="1">
    <location>
        <begin position="98"/>
        <end position="140"/>
    </location>
</feature>
<accession>A0A9P4P1S0</accession>
<sequence>MPILLPRQVFVENPNNRPIFVCDKSCERAYTIKYAIFLSLFGIAFLCIIVGYWHARKRIRNGLAPRAYHRWLAPSRNGPRQNDYVYYRPNPYAQPQGNGGYGMNRYGSGNGNGENLPVYSGDLPPTYQPGKGARREDGAV</sequence>
<feature type="transmembrane region" description="Helical" evidence="2">
    <location>
        <begin position="34"/>
        <end position="53"/>
    </location>
</feature>
<dbReference type="InterPro" id="IPR020999">
    <property type="entry name" value="Chitin_synth_reg_RCR"/>
</dbReference>